<comment type="catalytic activity">
    <reaction evidence="23">
        <text>5,6-dihydrouridine(47) in tRNA + NADP(+) = uridine(47) in tRNA + NADPH + H(+)</text>
        <dbReference type="Rhea" id="RHEA:53360"/>
        <dbReference type="Rhea" id="RHEA-COMP:13539"/>
        <dbReference type="Rhea" id="RHEA-COMP:13540"/>
        <dbReference type="ChEBI" id="CHEBI:15378"/>
        <dbReference type="ChEBI" id="CHEBI:57783"/>
        <dbReference type="ChEBI" id="CHEBI:58349"/>
        <dbReference type="ChEBI" id="CHEBI:65315"/>
        <dbReference type="ChEBI" id="CHEBI:74443"/>
        <dbReference type="EC" id="1.3.1.89"/>
    </reaction>
    <physiologicalReaction direction="right-to-left" evidence="23">
        <dbReference type="Rhea" id="RHEA:53362"/>
    </physiologicalReaction>
</comment>
<evidence type="ECO:0000256" key="17">
    <source>
        <dbReference type="ARBA" id="ARBA00023027"/>
    </source>
</evidence>
<dbReference type="SUPFAM" id="SSF51395">
    <property type="entry name" value="FMN-linked oxidoreductases"/>
    <property type="match status" value="1"/>
</dbReference>
<dbReference type="CDD" id="cd02801">
    <property type="entry name" value="DUS_like_FMN"/>
    <property type="match status" value="1"/>
</dbReference>
<feature type="domain" description="C3H1-type" evidence="28">
    <location>
        <begin position="130"/>
        <end position="160"/>
    </location>
</feature>
<dbReference type="AlphaFoldDB" id="A0A0N7MKR9"/>
<dbReference type="OrthoDB" id="259935at2759"/>
<comment type="catalytic activity">
    <reaction evidence="20">
        <text>5,6-dihydrouridine(47) in tRNA + NAD(+) = uridine(47) in tRNA + NADH + H(+)</text>
        <dbReference type="Rhea" id="RHEA:53364"/>
        <dbReference type="Rhea" id="RHEA-COMP:13539"/>
        <dbReference type="Rhea" id="RHEA-COMP:13540"/>
        <dbReference type="ChEBI" id="CHEBI:15378"/>
        <dbReference type="ChEBI" id="CHEBI:57540"/>
        <dbReference type="ChEBI" id="CHEBI:57945"/>
        <dbReference type="ChEBI" id="CHEBI:65315"/>
        <dbReference type="ChEBI" id="CHEBI:74443"/>
        <dbReference type="EC" id="1.3.1.89"/>
    </reaction>
    <physiologicalReaction direction="right-to-left" evidence="20">
        <dbReference type="Rhea" id="RHEA:53366"/>
    </physiologicalReaction>
</comment>
<dbReference type="Gene3D" id="4.10.1000.10">
    <property type="entry name" value="Zinc finger, CCCH-type"/>
    <property type="match status" value="1"/>
</dbReference>
<evidence type="ECO:0000259" key="28">
    <source>
        <dbReference type="PROSITE" id="PS50103"/>
    </source>
</evidence>
<name>A0A0N7MKR9_9SACH</name>
<evidence type="ECO:0000256" key="24">
    <source>
        <dbReference type="PROSITE-ProRule" id="PRU00723"/>
    </source>
</evidence>
<evidence type="ECO:0000256" key="11">
    <source>
        <dbReference type="ARBA" id="ARBA00022723"/>
    </source>
</evidence>
<dbReference type="GO" id="GO:0003723">
    <property type="term" value="F:RNA binding"/>
    <property type="evidence" value="ECO:0007669"/>
    <property type="project" value="TreeGrafter"/>
</dbReference>
<evidence type="ECO:0000256" key="3">
    <source>
        <dbReference type="ARBA" id="ARBA00004496"/>
    </source>
</evidence>
<comment type="cofactor">
    <cofactor evidence="1 25">
        <name>FMN</name>
        <dbReference type="ChEBI" id="CHEBI:58210"/>
    </cofactor>
</comment>
<evidence type="ECO:0000256" key="22">
    <source>
        <dbReference type="ARBA" id="ARBA00049447"/>
    </source>
</evidence>
<keyword evidence="9" id="KW-0507">mRNA processing</keyword>
<evidence type="ECO:0000256" key="15">
    <source>
        <dbReference type="ARBA" id="ARBA00022857"/>
    </source>
</evidence>
<evidence type="ECO:0000256" key="20">
    <source>
        <dbReference type="ARBA" id="ARBA00048266"/>
    </source>
</evidence>
<keyword evidence="15 25" id="KW-0521">NADP</keyword>
<keyword evidence="6" id="KW-0963">Cytoplasm</keyword>
<dbReference type="PROSITE" id="PS50103">
    <property type="entry name" value="ZF_C3H1"/>
    <property type="match status" value="2"/>
</dbReference>
<keyword evidence="16 25" id="KW-0560">Oxidoreductase</keyword>
<comment type="similarity">
    <text evidence="25">Belongs to the dus family. Dus3 subfamily.</text>
</comment>
<dbReference type="Pfam" id="PF01207">
    <property type="entry name" value="Dus"/>
    <property type="match status" value="2"/>
</dbReference>
<feature type="region of interest" description="Disordered" evidence="27">
    <location>
        <begin position="1"/>
        <end position="82"/>
    </location>
</feature>
<feature type="zinc finger region" description="C3H1-type" evidence="24">
    <location>
        <begin position="130"/>
        <end position="160"/>
    </location>
</feature>
<feature type="zinc finger region" description="C3H1-type" evidence="24">
    <location>
        <begin position="86"/>
        <end position="118"/>
    </location>
</feature>
<evidence type="ECO:0000256" key="4">
    <source>
        <dbReference type="ARBA" id="ARBA00012376"/>
    </source>
</evidence>
<comment type="subcellular location">
    <subcellularLocation>
        <location evidence="3">Cytoplasm</location>
    </subcellularLocation>
    <subcellularLocation>
        <location evidence="2">Nucleus</location>
    </subcellularLocation>
</comment>
<comment type="function">
    <text evidence="19">Catalyzes the synthesis of dihydrouridine, a modified base found in the D-loop of most tRNAs. Specifically modifies U47 in cytoplasmic tRNAs. Catalyzes the synthesis of dihydrouridine in some mRNAs, thereby affecting their translation.</text>
</comment>
<keyword evidence="26" id="KW-0175">Coiled coil</keyword>
<evidence type="ECO:0000256" key="19">
    <source>
        <dbReference type="ARBA" id="ARBA00045934"/>
    </source>
</evidence>
<evidence type="ECO:0000256" key="16">
    <source>
        <dbReference type="ARBA" id="ARBA00023002"/>
    </source>
</evidence>
<organism evidence="29 30">
    <name type="scientific">Lachancea quebecensis</name>
    <dbReference type="NCBI Taxonomy" id="1654605"/>
    <lineage>
        <taxon>Eukaryota</taxon>
        <taxon>Fungi</taxon>
        <taxon>Dikarya</taxon>
        <taxon>Ascomycota</taxon>
        <taxon>Saccharomycotina</taxon>
        <taxon>Saccharomycetes</taxon>
        <taxon>Saccharomycetales</taxon>
        <taxon>Saccharomycetaceae</taxon>
        <taxon>Lachancea</taxon>
    </lineage>
</organism>
<dbReference type="GO" id="GO:0005634">
    <property type="term" value="C:nucleus"/>
    <property type="evidence" value="ECO:0007669"/>
    <property type="project" value="UniProtKB-SubCell"/>
</dbReference>
<feature type="domain" description="C3H1-type" evidence="28">
    <location>
        <begin position="86"/>
        <end position="118"/>
    </location>
</feature>
<keyword evidence="30" id="KW-1185">Reference proteome</keyword>
<dbReference type="GO" id="GO:0106414">
    <property type="term" value="F:mRNA dihydrouridine synthase activity"/>
    <property type="evidence" value="ECO:0007669"/>
    <property type="project" value="RHEA"/>
</dbReference>
<dbReference type="EMBL" id="LN890560">
    <property type="protein sequence ID" value="CUS20246.1"/>
    <property type="molecule type" value="Genomic_DNA"/>
</dbReference>
<dbReference type="GO" id="GO:0006397">
    <property type="term" value="P:mRNA processing"/>
    <property type="evidence" value="ECO:0007669"/>
    <property type="project" value="UniProtKB-KW"/>
</dbReference>
<evidence type="ECO:0000256" key="18">
    <source>
        <dbReference type="ARBA" id="ARBA00023242"/>
    </source>
</evidence>
<keyword evidence="8 25" id="KW-0288">FMN</keyword>
<dbReference type="EC" id="1.3.1.89" evidence="4 25"/>
<gene>
    <name evidence="29" type="ORF">LAQU0_S01e02300g</name>
</gene>
<dbReference type="GO" id="GO:0005737">
    <property type="term" value="C:cytoplasm"/>
    <property type="evidence" value="ECO:0007669"/>
    <property type="project" value="UniProtKB-SubCell"/>
</dbReference>
<evidence type="ECO:0000256" key="1">
    <source>
        <dbReference type="ARBA" id="ARBA00001917"/>
    </source>
</evidence>
<evidence type="ECO:0000256" key="23">
    <source>
        <dbReference type="ARBA" id="ARBA00049513"/>
    </source>
</evidence>
<proteinExistence type="inferred from homology"/>
<dbReference type="Pfam" id="PF25585">
    <property type="entry name" value="zf-CCCH_DUS3L"/>
    <property type="match status" value="2"/>
</dbReference>
<evidence type="ECO:0000256" key="8">
    <source>
        <dbReference type="ARBA" id="ARBA00022643"/>
    </source>
</evidence>
<evidence type="ECO:0000256" key="27">
    <source>
        <dbReference type="SAM" id="MobiDB-lite"/>
    </source>
</evidence>
<dbReference type="InterPro" id="IPR018517">
    <property type="entry name" value="tRNA_hU_synthase_CS"/>
</dbReference>
<evidence type="ECO:0000256" key="9">
    <source>
        <dbReference type="ARBA" id="ARBA00022664"/>
    </source>
</evidence>
<evidence type="ECO:0000256" key="26">
    <source>
        <dbReference type="SAM" id="Coils"/>
    </source>
</evidence>
<keyword evidence="11 24" id="KW-0479">Metal-binding</keyword>
<dbReference type="GO" id="GO:0008270">
    <property type="term" value="F:zinc ion binding"/>
    <property type="evidence" value="ECO:0007669"/>
    <property type="project" value="UniProtKB-KW"/>
</dbReference>
<evidence type="ECO:0000256" key="10">
    <source>
        <dbReference type="ARBA" id="ARBA00022694"/>
    </source>
</evidence>
<evidence type="ECO:0000256" key="21">
    <source>
        <dbReference type="ARBA" id="ARBA00048342"/>
    </source>
</evidence>
<evidence type="ECO:0000256" key="6">
    <source>
        <dbReference type="ARBA" id="ARBA00022490"/>
    </source>
</evidence>
<evidence type="ECO:0000256" key="7">
    <source>
        <dbReference type="ARBA" id="ARBA00022630"/>
    </source>
</evidence>
<evidence type="ECO:0000313" key="29">
    <source>
        <dbReference type="EMBL" id="CUS20246.1"/>
    </source>
</evidence>
<feature type="compositionally biased region" description="Low complexity" evidence="27">
    <location>
        <begin position="237"/>
        <end position="249"/>
    </location>
</feature>
<evidence type="ECO:0000256" key="2">
    <source>
        <dbReference type="ARBA" id="ARBA00004123"/>
    </source>
</evidence>
<keyword evidence="12" id="KW-0677">Repeat</keyword>
<dbReference type="FunFam" id="3.20.20.70:FF:000145">
    <property type="entry name" value="tRNA-dihydrouridine(47) synthase [NAD(P)(+)]"/>
    <property type="match status" value="1"/>
</dbReference>
<dbReference type="InterPro" id="IPR000571">
    <property type="entry name" value="Znf_CCCH"/>
</dbReference>
<feature type="region of interest" description="Disordered" evidence="27">
    <location>
        <begin position="221"/>
        <end position="274"/>
    </location>
</feature>
<keyword evidence="17 25" id="KW-0520">NAD</keyword>
<sequence>MSEKRSLDTDAPQESAPSTKKQDSRGIAHIKPEFIVTASVTDTRTSEPQHEEEEPVSDRISTGAAGKKGKQKKRGQNKNRNNIQVKEQYQLCSKLVLGTGNGQECPFGEQCRYVHDIDEYLAHKKPEIKSEYFPSCPVFATLGRCPMGFKCRFLSSHFDSATKQLQFKPEAETQRLYDANHEVNHIAADKKLDLIKRRFPFEKSEHVLEIIDAIQQEYRDGMNEAQQAHASKKAKSDGSAAPAGESSEAPVKEGPVAPQVAQRERELKEKRQRQKDMYLQYKDTRFFAQEKKPLDLHNKKIVSPLTTVGNLPYRRLMRKLGADVTYSEMALAVPLIQGTNSEWALPKAHVSETPGFGVQIACSKAWQAAKAAEALAANVQDVSEINLNSGCPIDLLYRQGSGSALLDNPARMFRCLNSMSYVSGDIPVTVKIRTGTKDGHPMAEGLVRRLVSETDVAAITLHGRTRQQRYTRNADWDYISKVASTLREAEHEVEEKDKERRESKLRTQFVGNGDVNNFEDWYKHVEDENIDSVMVARGALVKPWIFEEVEAQQHLDKSSAERLDILKDYAHFAMDHWGTDEYGISQSRRFFCEFMSFFHRYVPMGICERYPVLLNERPPNWKGRDEMETLLGSTDVNDWIKLSEMFFGKTDENFVFMPKHKSNSYAN</sequence>
<dbReference type="InterPro" id="IPR035587">
    <property type="entry name" value="DUS-like_FMN-bd"/>
</dbReference>
<evidence type="ECO:0000256" key="5">
    <source>
        <dbReference type="ARBA" id="ARBA00022143"/>
    </source>
</evidence>
<comment type="catalytic activity">
    <reaction evidence="21">
        <text>a 5,6-dihydrouridine in mRNA + NAD(+) = a uridine in mRNA + NADH + H(+)</text>
        <dbReference type="Rhea" id="RHEA:69851"/>
        <dbReference type="Rhea" id="RHEA-COMP:14658"/>
        <dbReference type="Rhea" id="RHEA-COMP:17789"/>
        <dbReference type="ChEBI" id="CHEBI:15378"/>
        <dbReference type="ChEBI" id="CHEBI:57540"/>
        <dbReference type="ChEBI" id="CHEBI:57945"/>
        <dbReference type="ChEBI" id="CHEBI:65315"/>
        <dbReference type="ChEBI" id="CHEBI:74443"/>
    </reaction>
    <physiologicalReaction direction="right-to-left" evidence="21">
        <dbReference type="Rhea" id="RHEA:69853"/>
    </physiologicalReaction>
</comment>
<dbReference type="GO" id="GO:0050660">
    <property type="term" value="F:flavin adenine dinucleotide binding"/>
    <property type="evidence" value="ECO:0007669"/>
    <property type="project" value="UniProtKB-UniRule"/>
</dbReference>
<evidence type="ECO:0000256" key="14">
    <source>
        <dbReference type="ARBA" id="ARBA00022833"/>
    </source>
</evidence>
<accession>A0A0N7MKR9</accession>
<evidence type="ECO:0000256" key="13">
    <source>
        <dbReference type="ARBA" id="ARBA00022771"/>
    </source>
</evidence>
<dbReference type="GO" id="GO:0102265">
    <property type="term" value="F:tRNA-dihydrouridine47 synthase activity"/>
    <property type="evidence" value="ECO:0007669"/>
    <property type="project" value="UniProtKB-EC"/>
</dbReference>
<feature type="coiled-coil region" evidence="26">
    <location>
        <begin position="479"/>
        <end position="506"/>
    </location>
</feature>
<dbReference type="Proteomes" id="UP000236544">
    <property type="component" value="Unassembled WGS sequence"/>
</dbReference>
<keyword evidence="13 24" id="KW-0863">Zinc-finger</keyword>
<dbReference type="InterPro" id="IPR013785">
    <property type="entry name" value="Aldolase_TIM"/>
</dbReference>
<evidence type="ECO:0000256" key="25">
    <source>
        <dbReference type="RuleBase" id="RU291113"/>
    </source>
</evidence>
<feature type="compositionally biased region" description="Basic residues" evidence="27">
    <location>
        <begin position="67"/>
        <end position="77"/>
    </location>
</feature>
<dbReference type="PROSITE" id="PS01136">
    <property type="entry name" value="UPF0034"/>
    <property type="match status" value="1"/>
</dbReference>
<protein>
    <recommendedName>
        <fullName evidence="5 25">tRNA-dihydrouridine(47) synthase [NAD(P)(+)]</fullName>
        <ecNumber evidence="4 25">1.3.1.89</ecNumber>
    </recommendedName>
    <alternativeName>
        <fullName evidence="25">tRNA-dihydrouridine synthase 3</fullName>
    </alternativeName>
</protein>
<keyword evidence="7 25" id="KW-0285">Flavoprotein</keyword>
<dbReference type="Gene3D" id="3.20.20.70">
    <property type="entry name" value="Aldolase class I"/>
    <property type="match status" value="1"/>
</dbReference>
<keyword evidence="14 24" id="KW-0862">Zinc</keyword>
<dbReference type="PANTHER" id="PTHR45846">
    <property type="entry name" value="TRNA-DIHYDROURIDINE(47) SYNTHASE [NAD(P)(+)]-LIKE"/>
    <property type="match status" value="1"/>
</dbReference>
<comment type="catalytic activity">
    <reaction evidence="22">
        <text>a 5,6-dihydrouridine in mRNA + NADP(+) = a uridine in mRNA + NADPH + H(+)</text>
        <dbReference type="Rhea" id="RHEA:69855"/>
        <dbReference type="Rhea" id="RHEA-COMP:14658"/>
        <dbReference type="Rhea" id="RHEA-COMP:17789"/>
        <dbReference type="ChEBI" id="CHEBI:15378"/>
        <dbReference type="ChEBI" id="CHEBI:57783"/>
        <dbReference type="ChEBI" id="CHEBI:58349"/>
        <dbReference type="ChEBI" id="CHEBI:65315"/>
        <dbReference type="ChEBI" id="CHEBI:74443"/>
    </reaction>
    <physiologicalReaction direction="right-to-left" evidence="22">
        <dbReference type="Rhea" id="RHEA:69857"/>
    </physiologicalReaction>
</comment>
<reference evidence="30" key="1">
    <citation type="submission" date="2015-10" db="EMBL/GenBank/DDBJ databases">
        <authorList>
            <person name="Devillers H."/>
        </authorList>
    </citation>
    <scope>NUCLEOTIDE SEQUENCE [LARGE SCALE GENOMIC DNA]</scope>
</reference>
<feature type="compositionally biased region" description="Basic and acidic residues" evidence="27">
    <location>
        <begin position="20"/>
        <end position="32"/>
    </location>
</feature>
<dbReference type="FunFam" id="4.10.1000.10:FF:000029">
    <property type="entry name" value="tRNA-dihydrouridine(47) synthase [NAD(P)(+)]"/>
    <property type="match status" value="1"/>
</dbReference>
<evidence type="ECO:0000256" key="12">
    <source>
        <dbReference type="ARBA" id="ARBA00022737"/>
    </source>
</evidence>
<keyword evidence="10 25" id="KW-0819">tRNA processing</keyword>
<evidence type="ECO:0000313" key="30">
    <source>
        <dbReference type="Proteomes" id="UP000236544"/>
    </source>
</evidence>
<dbReference type="PANTHER" id="PTHR45846:SF1">
    <property type="entry name" value="TRNA-DIHYDROURIDINE(47) SYNTHASE [NAD(P)(+)]-LIKE"/>
    <property type="match status" value="1"/>
</dbReference>
<keyword evidence="18" id="KW-0539">Nucleus</keyword>